<evidence type="ECO:0000313" key="6">
    <source>
        <dbReference type="EMBL" id="MCW3488473.1"/>
    </source>
</evidence>
<dbReference type="Gene3D" id="3.30.360.10">
    <property type="entry name" value="Dihydrodipicolinate Reductase, domain 2"/>
    <property type="match status" value="1"/>
</dbReference>
<evidence type="ECO:0000313" key="7">
    <source>
        <dbReference type="Proteomes" id="UP001207742"/>
    </source>
</evidence>
<sequence length="338" mass="36236">MGTTLKIGINGFGRIGRLVYRQIYKMPGIDVVAINDLTSPNVLAHLLKYDSAQGRFDATVTHSDNAINVNGEDVKIYAQKDPSQIPWKEHDIDVVIECTGFFADKDKASAHITAGAKRVVISAPATGDLKTIVFNVNHALLDGSETVISCASCTTNCLAPMAKVLNDQFGIASGLMTTIHAYTNDQNTLDAPHPKGDLRRARAAAANIVPNSTGAAKAIGLVLPELKGKLDGSAQRVPTITGSLTELTSILNKKVTVDEVNAAMKAAANESFGYTEDEIVSSDIIGIDYGSLFDATQTRVLSVGEQQLVKTVSWYDNEMSYVSQLVRTVKYFAGLISK</sequence>
<dbReference type="PANTHER" id="PTHR43148">
    <property type="entry name" value="GLYCERALDEHYDE-3-PHOSPHATE DEHYDROGENASE 2"/>
    <property type="match status" value="1"/>
</dbReference>
<evidence type="ECO:0000256" key="4">
    <source>
        <dbReference type="RuleBase" id="RU361160"/>
    </source>
</evidence>
<dbReference type="Proteomes" id="UP001207742">
    <property type="component" value="Unassembled WGS sequence"/>
</dbReference>
<comment type="similarity">
    <text evidence="1 3">Belongs to the glyceraldehyde-3-phosphate dehydrogenase family.</text>
</comment>
<gene>
    <name evidence="6" type="primary">gap</name>
    <name evidence="6" type="ORF">OL497_31565</name>
</gene>
<proteinExistence type="inferred from homology"/>
<reference evidence="6 7" key="1">
    <citation type="submission" date="2022-10" db="EMBL/GenBank/DDBJ databases">
        <title>Chitinophaga nivalis PC15 sp. nov., isolated from Pyeongchang county, South Korea.</title>
        <authorList>
            <person name="Trinh H.N."/>
        </authorList>
    </citation>
    <scope>NUCLEOTIDE SEQUENCE [LARGE SCALE GENOMIC DNA]</scope>
    <source>
        <strain evidence="6 7">PC14</strain>
    </source>
</reference>
<dbReference type="Pfam" id="PF00044">
    <property type="entry name" value="Gp_dh_N"/>
    <property type="match status" value="1"/>
</dbReference>
<dbReference type="EC" id="1.2.1.-" evidence="4"/>
<accession>A0ABT3IWW2</accession>
<dbReference type="CDD" id="cd18126">
    <property type="entry name" value="GAPDH_I_C"/>
    <property type="match status" value="1"/>
</dbReference>
<dbReference type="Pfam" id="PF02800">
    <property type="entry name" value="Gp_dh_C"/>
    <property type="match status" value="1"/>
</dbReference>
<dbReference type="PROSITE" id="PS00071">
    <property type="entry name" value="GAPDH"/>
    <property type="match status" value="1"/>
</dbReference>
<dbReference type="SUPFAM" id="SSF55347">
    <property type="entry name" value="Glyceraldehyde-3-phosphate dehydrogenase-like, C-terminal domain"/>
    <property type="match status" value="1"/>
</dbReference>
<dbReference type="PRINTS" id="PR00078">
    <property type="entry name" value="G3PDHDRGNASE"/>
</dbReference>
<dbReference type="Gene3D" id="3.40.50.720">
    <property type="entry name" value="NAD(P)-binding Rossmann-like Domain"/>
    <property type="match status" value="1"/>
</dbReference>
<dbReference type="SUPFAM" id="SSF51735">
    <property type="entry name" value="NAD(P)-binding Rossmann-fold domains"/>
    <property type="match status" value="1"/>
</dbReference>
<dbReference type="InterPro" id="IPR036291">
    <property type="entry name" value="NAD(P)-bd_dom_sf"/>
</dbReference>
<organism evidence="6 7">
    <name type="scientific">Chitinophaga nivalis</name>
    <dbReference type="NCBI Taxonomy" id="2991709"/>
    <lineage>
        <taxon>Bacteria</taxon>
        <taxon>Pseudomonadati</taxon>
        <taxon>Bacteroidota</taxon>
        <taxon>Chitinophagia</taxon>
        <taxon>Chitinophagales</taxon>
        <taxon>Chitinophagaceae</taxon>
        <taxon>Chitinophaga</taxon>
    </lineage>
</organism>
<dbReference type="PIRSF" id="PIRSF000149">
    <property type="entry name" value="GAP_DH"/>
    <property type="match status" value="1"/>
</dbReference>
<dbReference type="NCBIfam" id="TIGR01534">
    <property type="entry name" value="GAPDH-I"/>
    <property type="match status" value="1"/>
</dbReference>
<dbReference type="CDD" id="cd05214">
    <property type="entry name" value="GAPDH_I_N"/>
    <property type="match status" value="1"/>
</dbReference>
<dbReference type="InterPro" id="IPR020831">
    <property type="entry name" value="GlycerAld/Erythrose_P_DH"/>
</dbReference>
<dbReference type="SMART" id="SM00846">
    <property type="entry name" value="Gp_dh_N"/>
    <property type="match status" value="1"/>
</dbReference>
<evidence type="ECO:0000256" key="1">
    <source>
        <dbReference type="ARBA" id="ARBA00007406"/>
    </source>
</evidence>
<feature type="domain" description="Glyceraldehyde 3-phosphate dehydrogenase NAD(P) binding" evidence="5">
    <location>
        <begin position="5"/>
        <end position="153"/>
    </location>
</feature>
<dbReference type="InterPro" id="IPR020830">
    <property type="entry name" value="GlycerAld_3-P_DH_AS"/>
</dbReference>
<protein>
    <recommendedName>
        <fullName evidence="4">Glyceraldehyde-3-phosphate dehydrogenase</fullName>
        <ecNumber evidence="4">1.2.1.-</ecNumber>
    </recommendedName>
</protein>
<name>A0ABT3IWW2_9BACT</name>
<dbReference type="InterPro" id="IPR006424">
    <property type="entry name" value="Glyceraldehyde-3-P_DH_1"/>
</dbReference>
<keyword evidence="7" id="KW-1185">Reference proteome</keyword>
<comment type="caution">
    <text evidence="6">The sequence shown here is derived from an EMBL/GenBank/DDBJ whole genome shotgun (WGS) entry which is preliminary data.</text>
</comment>
<evidence type="ECO:0000259" key="5">
    <source>
        <dbReference type="SMART" id="SM00846"/>
    </source>
</evidence>
<evidence type="ECO:0000256" key="3">
    <source>
        <dbReference type="RuleBase" id="RU000397"/>
    </source>
</evidence>
<dbReference type="InterPro" id="IPR020828">
    <property type="entry name" value="GlycerAld_3-P_DH_NAD(P)-bd"/>
</dbReference>
<dbReference type="EMBL" id="JAPDNS010000002">
    <property type="protein sequence ID" value="MCW3488473.1"/>
    <property type="molecule type" value="Genomic_DNA"/>
</dbReference>
<evidence type="ECO:0000256" key="2">
    <source>
        <dbReference type="ARBA" id="ARBA00023002"/>
    </source>
</evidence>
<dbReference type="InterPro" id="IPR020829">
    <property type="entry name" value="GlycerAld_3-P_DH_cat"/>
</dbReference>
<keyword evidence="2 4" id="KW-0560">Oxidoreductase</keyword>
<dbReference type="RefSeq" id="WP_264735275.1">
    <property type="nucleotide sequence ID" value="NZ_JAPDNR010000001.1"/>
</dbReference>